<feature type="transmembrane region" description="Helical" evidence="8">
    <location>
        <begin position="34"/>
        <end position="55"/>
    </location>
</feature>
<comment type="subcellular location">
    <subcellularLocation>
        <location evidence="1">Cell membrane</location>
        <topology evidence="1">Multi-pass membrane protein</topology>
    </subcellularLocation>
</comment>
<evidence type="ECO:0000256" key="8">
    <source>
        <dbReference type="SAM" id="Phobius"/>
    </source>
</evidence>
<dbReference type="InterPro" id="IPR038770">
    <property type="entry name" value="Na+/solute_symporter_sf"/>
</dbReference>
<feature type="transmembrane region" description="Helical" evidence="8">
    <location>
        <begin position="61"/>
        <end position="83"/>
    </location>
</feature>
<dbReference type="RefSeq" id="WP_343885982.1">
    <property type="nucleotide sequence ID" value="NZ_BAAAKI010000012.1"/>
</dbReference>
<evidence type="ECO:0000256" key="3">
    <source>
        <dbReference type="ARBA" id="ARBA00022448"/>
    </source>
</evidence>
<feature type="transmembrane region" description="Helical" evidence="8">
    <location>
        <begin position="95"/>
        <end position="117"/>
    </location>
</feature>
<keyword evidence="6 8" id="KW-1133">Transmembrane helix</keyword>
<dbReference type="Pfam" id="PF03547">
    <property type="entry name" value="Mem_trans"/>
    <property type="match status" value="2"/>
</dbReference>
<evidence type="ECO:0000313" key="9">
    <source>
        <dbReference type="EMBL" id="MFC6395947.1"/>
    </source>
</evidence>
<dbReference type="EMBL" id="JBHSUA010000008">
    <property type="protein sequence ID" value="MFC6395947.1"/>
    <property type="molecule type" value="Genomic_DNA"/>
</dbReference>
<feature type="transmembrane region" description="Helical" evidence="8">
    <location>
        <begin position="123"/>
        <end position="143"/>
    </location>
</feature>
<name>A0ABW1WY93_9ACTN</name>
<feature type="transmembrane region" description="Helical" evidence="8">
    <location>
        <begin position="228"/>
        <end position="249"/>
    </location>
</feature>
<feature type="transmembrane region" description="Helical" evidence="8">
    <location>
        <begin position="289"/>
        <end position="307"/>
    </location>
</feature>
<feature type="transmembrane region" description="Helical" evidence="8">
    <location>
        <begin position="255"/>
        <end position="277"/>
    </location>
</feature>
<dbReference type="Gene3D" id="1.20.1530.20">
    <property type="match status" value="1"/>
</dbReference>
<dbReference type="PANTHER" id="PTHR36838">
    <property type="entry name" value="AUXIN EFFLUX CARRIER FAMILY PROTEIN"/>
    <property type="match status" value="1"/>
</dbReference>
<evidence type="ECO:0000256" key="7">
    <source>
        <dbReference type="ARBA" id="ARBA00023136"/>
    </source>
</evidence>
<evidence type="ECO:0000313" key="10">
    <source>
        <dbReference type="Proteomes" id="UP001596266"/>
    </source>
</evidence>
<keyword evidence="7 8" id="KW-0472">Membrane</keyword>
<evidence type="ECO:0000256" key="5">
    <source>
        <dbReference type="ARBA" id="ARBA00022692"/>
    </source>
</evidence>
<accession>A0ABW1WY93</accession>
<dbReference type="Proteomes" id="UP001596266">
    <property type="component" value="Unassembled WGS sequence"/>
</dbReference>
<feature type="transmembrane region" description="Helical" evidence="8">
    <location>
        <begin position="6"/>
        <end position="27"/>
    </location>
</feature>
<keyword evidence="5 8" id="KW-0812">Transmembrane</keyword>
<comment type="similarity">
    <text evidence="2">Belongs to the auxin efflux carrier (TC 2.A.69) family.</text>
</comment>
<evidence type="ECO:0000256" key="1">
    <source>
        <dbReference type="ARBA" id="ARBA00004651"/>
    </source>
</evidence>
<dbReference type="PANTHER" id="PTHR36838:SF1">
    <property type="entry name" value="SLR1864 PROTEIN"/>
    <property type="match status" value="1"/>
</dbReference>
<evidence type="ECO:0000256" key="6">
    <source>
        <dbReference type="ARBA" id="ARBA00022989"/>
    </source>
</evidence>
<comment type="caution">
    <text evidence="9">The sequence shown here is derived from an EMBL/GenBank/DDBJ whole genome shotgun (WGS) entry which is preliminary data.</text>
</comment>
<evidence type="ECO:0000256" key="2">
    <source>
        <dbReference type="ARBA" id="ARBA00010145"/>
    </source>
</evidence>
<sequence length="308" mass="32684">MIGVLNGFAAIWIVVGVGWLLAHAGVLRADSQQVLTGVSFFAGNPALLLVMMSTADIRRLFAWNLLVTVLATIVTGLVYLLLARLVWKPDPSQRVIGCFCAAYVNAGNMGLPIAAYVLHDVTWIAPLLLVQVGVLQPLGLAMLDAEVTRQDGRDLGFWRYLWLPFRNPMTIAVLTGLLLNLAHLAIPTVLKTPLSMLGGLAVPTMLVAFGVSLRLGPLPGKAGRTGELVGISLLKVGFHPLLALALARLMGLDHAATVAVVVLAGLPTAQNVFTHAVRYQTDIPLARDVVFITSIASIVTVAALASLV</sequence>
<keyword evidence="4" id="KW-1003">Cell membrane</keyword>
<proteinExistence type="inferred from homology"/>
<keyword evidence="10" id="KW-1185">Reference proteome</keyword>
<dbReference type="InterPro" id="IPR004776">
    <property type="entry name" value="Mem_transp_PIN-like"/>
</dbReference>
<keyword evidence="3" id="KW-0813">Transport</keyword>
<feature type="transmembrane region" description="Helical" evidence="8">
    <location>
        <begin position="196"/>
        <end position="216"/>
    </location>
</feature>
<protein>
    <submittedName>
        <fullName evidence="9">AEC family transporter</fullName>
    </submittedName>
</protein>
<gene>
    <name evidence="9" type="ORF">ACFP57_02910</name>
</gene>
<organism evidence="9 10">
    <name type="scientific">Luteococcus sanguinis</name>
    <dbReference type="NCBI Taxonomy" id="174038"/>
    <lineage>
        <taxon>Bacteria</taxon>
        <taxon>Bacillati</taxon>
        <taxon>Actinomycetota</taxon>
        <taxon>Actinomycetes</taxon>
        <taxon>Propionibacteriales</taxon>
        <taxon>Propionibacteriaceae</taxon>
        <taxon>Luteococcus</taxon>
    </lineage>
</organism>
<reference evidence="10" key="1">
    <citation type="journal article" date="2019" name="Int. J. Syst. Evol. Microbiol.">
        <title>The Global Catalogue of Microorganisms (GCM) 10K type strain sequencing project: providing services to taxonomists for standard genome sequencing and annotation.</title>
        <authorList>
            <consortium name="The Broad Institute Genomics Platform"/>
            <consortium name="The Broad Institute Genome Sequencing Center for Infectious Disease"/>
            <person name="Wu L."/>
            <person name="Ma J."/>
        </authorList>
    </citation>
    <scope>NUCLEOTIDE SEQUENCE [LARGE SCALE GENOMIC DNA]</scope>
    <source>
        <strain evidence="10">CGMCC 1.15277</strain>
    </source>
</reference>
<evidence type="ECO:0000256" key="4">
    <source>
        <dbReference type="ARBA" id="ARBA00022475"/>
    </source>
</evidence>
<feature type="transmembrane region" description="Helical" evidence="8">
    <location>
        <begin position="169"/>
        <end position="190"/>
    </location>
</feature>